<evidence type="ECO:0000256" key="3">
    <source>
        <dbReference type="ARBA" id="ARBA00023239"/>
    </source>
</evidence>
<dbReference type="GO" id="GO:0005634">
    <property type="term" value="C:nucleus"/>
    <property type="evidence" value="ECO:0007669"/>
    <property type="project" value="TreeGrafter"/>
</dbReference>
<proteinExistence type="predicted"/>
<evidence type="ECO:0000256" key="4">
    <source>
        <dbReference type="ARBA" id="ARBA00023242"/>
    </source>
</evidence>
<feature type="compositionally biased region" description="Low complexity" evidence="7">
    <location>
        <begin position="1"/>
        <end position="10"/>
    </location>
</feature>
<protein>
    <recommendedName>
        <fullName evidence="5">U6 snRNA phosphodiesterase 1</fullName>
    </recommendedName>
    <alternativeName>
        <fullName evidence="6">3'-5' RNA exonuclease USB1</fullName>
    </alternativeName>
</protein>
<keyword evidence="9" id="KW-1185">Reference proteome</keyword>
<dbReference type="InterPro" id="IPR027521">
    <property type="entry name" value="Usb1"/>
</dbReference>
<dbReference type="GO" id="GO:0034477">
    <property type="term" value="P:U6 snRNA 3'-end processing"/>
    <property type="evidence" value="ECO:0007669"/>
    <property type="project" value="InterPro"/>
</dbReference>
<dbReference type="GO" id="GO:0016829">
    <property type="term" value="F:lyase activity"/>
    <property type="evidence" value="ECO:0007669"/>
    <property type="project" value="UniProtKB-KW"/>
</dbReference>
<evidence type="ECO:0000313" key="9">
    <source>
        <dbReference type="Proteomes" id="UP000094112"/>
    </source>
</evidence>
<keyword evidence="1" id="KW-0540">Nuclease</keyword>
<evidence type="ECO:0000256" key="6">
    <source>
        <dbReference type="ARBA" id="ARBA00030030"/>
    </source>
</evidence>
<name>A0A1E3P104_WICAA</name>
<keyword evidence="4" id="KW-0539">Nucleus</keyword>
<dbReference type="RefSeq" id="XP_019038215.1">
    <property type="nucleotide sequence ID" value="XM_019184910.1"/>
</dbReference>
<dbReference type="Proteomes" id="UP000094112">
    <property type="component" value="Unassembled WGS sequence"/>
</dbReference>
<dbReference type="EMBL" id="KV454211">
    <property type="protein sequence ID" value="ODQ59008.1"/>
    <property type="molecule type" value="Genomic_DNA"/>
</dbReference>
<dbReference type="GO" id="GO:0000175">
    <property type="term" value="F:3'-5'-RNA exonuclease activity"/>
    <property type="evidence" value="ECO:0007669"/>
    <property type="project" value="TreeGrafter"/>
</dbReference>
<gene>
    <name evidence="8" type="ORF">WICANDRAFT_79545</name>
</gene>
<evidence type="ECO:0000256" key="1">
    <source>
        <dbReference type="ARBA" id="ARBA00022722"/>
    </source>
</evidence>
<dbReference type="PANTHER" id="PTHR13522">
    <property type="entry name" value="U6 SNRNA PHOSPHODIESTERASE 1"/>
    <property type="match status" value="1"/>
</dbReference>
<dbReference type="GeneID" id="30202156"/>
<dbReference type="Pfam" id="PF09749">
    <property type="entry name" value="HVSL"/>
    <property type="match status" value="1"/>
</dbReference>
<evidence type="ECO:0000256" key="5">
    <source>
        <dbReference type="ARBA" id="ARBA00029543"/>
    </source>
</evidence>
<evidence type="ECO:0000313" key="8">
    <source>
        <dbReference type="EMBL" id="ODQ59008.1"/>
    </source>
</evidence>
<evidence type="ECO:0000256" key="2">
    <source>
        <dbReference type="ARBA" id="ARBA00022801"/>
    </source>
</evidence>
<keyword evidence="2" id="KW-0378">Hydrolase</keyword>
<dbReference type="STRING" id="683960.A0A1E3P104"/>
<sequence>MEGIQDYSSDSSDEEEQGIDINTTNNKRSLPPLPQDLADKFTKRPKLPHPEFYDNPNYKNNKTTTMAPVGRLLRQFTYIDIRPSRQLSDQISDLNEILKMYLRMNGYGELLTRFERLHLSELSAPQALHISLTGETLFTKEGCKLYNDELSKKLKTIEMGNEDSNSITFDKIKAYPNFDSTGIFLAMSVSQKSSKTISKILQAVQELESKYVVKDSSRYPISPENLHCSIARVLTPVDYLKDPKTLQQINEVFKDLEVPESLEFKYSTVKVLEDSRSSLSFPIEAFTTKTSPSPSTST</sequence>
<feature type="region of interest" description="Disordered" evidence="7">
    <location>
        <begin position="1"/>
        <end position="64"/>
    </location>
</feature>
<keyword evidence="3" id="KW-0456">Lyase</keyword>
<dbReference type="AlphaFoldDB" id="A0A1E3P104"/>
<feature type="compositionally biased region" description="Basic and acidic residues" evidence="7">
    <location>
        <begin position="37"/>
        <end position="52"/>
    </location>
</feature>
<dbReference type="PANTHER" id="PTHR13522:SF3">
    <property type="entry name" value="U6 SNRNA PHOSPHODIESTERASE 1"/>
    <property type="match status" value="1"/>
</dbReference>
<accession>A0A1E3P104</accession>
<reference evidence="8 9" key="1">
    <citation type="journal article" date="2016" name="Proc. Natl. Acad. Sci. U.S.A.">
        <title>Comparative genomics of biotechnologically important yeasts.</title>
        <authorList>
            <person name="Riley R."/>
            <person name="Haridas S."/>
            <person name="Wolfe K.H."/>
            <person name="Lopes M.R."/>
            <person name="Hittinger C.T."/>
            <person name="Goeker M."/>
            <person name="Salamov A.A."/>
            <person name="Wisecaver J.H."/>
            <person name="Long T.M."/>
            <person name="Calvey C.H."/>
            <person name="Aerts A.L."/>
            <person name="Barry K.W."/>
            <person name="Choi C."/>
            <person name="Clum A."/>
            <person name="Coughlan A.Y."/>
            <person name="Deshpande S."/>
            <person name="Douglass A.P."/>
            <person name="Hanson S.J."/>
            <person name="Klenk H.-P."/>
            <person name="LaButti K.M."/>
            <person name="Lapidus A."/>
            <person name="Lindquist E.A."/>
            <person name="Lipzen A.M."/>
            <person name="Meier-Kolthoff J.P."/>
            <person name="Ohm R.A."/>
            <person name="Otillar R.P."/>
            <person name="Pangilinan J.L."/>
            <person name="Peng Y."/>
            <person name="Rokas A."/>
            <person name="Rosa C.A."/>
            <person name="Scheuner C."/>
            <person name="Sibirny A.A."/>
            <person name="Slot J.C."/>
            <person name="Stielow J.B."/>
            <person name="Sun H."/>
            <person name="Kurtzman C.P."/>
            <person name="Blackwell M."/>
            <person name="Grigoriev I.V."/>
            <person name="Jeffries T.W."/>
        </authorList>
    </citation>
    <scope>NUCLEOTIDE SEQUENCE [LARGE SCALE GENOMIC DNA]</scope>
    <source>
        <strain evidence="9">ATCC 58044 / CBS 1984 / NCYC 433 / NRRL Y-366-8</strain>
    </source>
</reference>
<organism evidence="8 9">
    <name type="scientific">Wickerhamomyces anomalus (strain ATCC 58044 / CBS 1984 / NCYC 433 / NRRL Y-366-8)</name>
    <name type="common">Yeast</name>
    <name type="synonym">Hansenula anomala</name>
    <dbReference type="NCBI Taxonomy" id="683960"/>
    <lineage>
        <taxon>Eukaryota</taxon>
        <taxon>Fungi</taxon>
        <taxon>Dikarya</taxon>
        <taxon>Ascomycota</taxon>
        <taxon>Saccharomycotina</taxon>
        <taxon>Saccharomycetes</taxon>
        <taxon>Phaffomycetales</taxon>
        <taxon>Wickerhamomycetaceae</taxon>
        <taxon>Wickerhamomyces</taxon>
    </lineage>
</organism>
<evidence type="ECO:0000256" key="7">
    <source>
        <dbReference type="SAM" id="MobiDB-lite"/>
    </source>
</evidence>
<dbReference type="Gene3D" id="3.90.1140.10">
    <property type="entry name" value="Cyclic phosphodiesterase"/>
    <property type="match status" value="1"/>
</dbReference>